<evidence type="ECO:0000256" key="5">
    <source>
        <dbReference type="ARBA" id="ARBA00023098"/>
    </source>
</evidence>
<dbReference type="GO" id="GO:0008610">
    <property type="term" value="P:lipid biosynthetic process"/>
    <property type="evidence" value="ECO:0007669"/>
    <property type="project" value="InterPro"/>
</dbReference>
<keyword evidence="2 7" id="KW-0489">Methyltransferase</keyword>
<accession>A0A518RCY5</accession>
<dbReference type="GO" id="GO:0032259">
    <property type="term" value="P:methylation"/>
    <property type="evidence" value="ECO:0007669"/>
    <property type="project" value="UniProtKB-KW"/>
</dbReference>
<dbReference type="PANTHER" id="PTHR43667:SF2">
    <property type="entry name" value="FATTY ACID C-METHYL TRANSFERASE"/>
    <property type="match status" value="1"/>
</dbReference>
<dbReference type="RefSeq" id="WP_145845231.1">
    <property type="nucleotide sequence ID" value="NZ_CP042239.1"/>
</dbReference>
<evidence type="ECO:0000256" key="3">
    <source>
        <dbReference type="ARBA" id="ARBA00022679"/>
    </source>
</evidence>
<dbReference type="InterPro" id="IPR003333">
    <property type="entry name" value="CMAS"/>
</dbReference>
<sequence length="426" mass="47505">MHSPARNRGRRDGWDEDARAPNNGLFAQLLAPALRKLLDRIDAGLAEGAIDATLPGGIRRRLGARAPGPEAVVEIRSWRALWRLATGGSAGWYEAWQAGEWTSPDPVPLFDLFVRNRASLGEAGRARGPMRLAKRVWHWLHRNSRAGSRRNIAYHYDLGNDFYAPWLDASMTYSSALFAPGVETLADAQQAKLAAILDRTGTQPGECILEIGCGWGSFVERAARAGRQVHGITLSTEQKAHVEARMARGGLGGVEVSLTDYRDVTGTYDAVASIEMVEAVGQDYWSDYLGTIARVLKPGGRAAIQYIAIDDAIFESYARNVDFIQTYVFPGGLLLSESRFRAIAERHGLRWEDRVEFGADYAETLRLWRAAFDRAVVEGRLPIEFDRHFIDLWRYYLMYCEGGFRGGGIWVAQITLVKDQAERGER</sequence>
<keyword evidence="8" id="KW-1185">Reference proteome</keyword>
<dbReference type="Gene3D" id="3.40.50.150">
    <property type="entry name" value="Vaccinia Virus protein VP39"/>
    <property type="match status" value="1"/>
</dbReference>
<evidence type="ECO:0000313" key="8">
    <source>
        <dbReference type="Proteomes" id="UP000318055"/>
    </source>
</evidence>
<dbReference type="Proteomes" id="UP000318055">
    <property type="component" value="Chromosome"/>
</dbReference>
<proteinExistence type="inferred from homology"/>
<keyword evidence="5" id="KW-0443">Lipid metabolism</keyword>
<feature type="active site" evidence="6">
    <location>
        <position position="400"/>
    </location>
</feature>
<dbReference type="InterPro" id="IPR050723">
    <property type="entry name" value="CFA/CMAS"/>
</dbReference>
<dbReference type="SUPFAM" id="SSF53335">
    <property type="entry name" value="S-adenosyl-L-methionine-dependent methyltransferases"/>
    <property type="match status" value="1"/>
</dbReference>
<gene>
    <name evidence="7" type="ORF">FPZ54_04150</name>
</gene>
<evidence type="ECO:0000256" key="4">
    <source>
        <dbReference type="ARBA" id="ARBA00022691"/>
    </source>
</evidence>
<comment type="similarity">
    <text evidence="1">Belongs to the CFA/CMAS family.</text>
</comment>
<dbReference type="PIRSF" id="PIRSF003085">
    <property type="entry name" value="CMAS"/>
    <property type="match status" value="1"/>
</dbReference>
<keyword evidence="3 7" id="KW-0808">Transferase</keyword>
<protein>
    <submittedName>
        <fullName evidence="7">Class I SAM-dependent methyltransferase</fullName>
    </submittedName>
</protein>
<evidence type="ECO:0000256" key="1">
    <source>
        <dbReference type="ARBA" id="ARBA00010815"/>
    </source>
</evidence>
<evidence type="ECO:0000256" key="6">
    <source>
        <dbReference type="PIRSR" id="PIRSR003085-1"/>
    </source>
</evidence>
<dbReference type="EMBL" id="CP042239">
    <property type="protein sequence ID" value="QDX25299.1"/>
    <property type="molecule type" value="Genomic_DNA"/>
</dbReference>
<dbReference type="OrthoDB" id="9782855at2"/>
<dbReference type="AlphaFoldDB" id="A0A518RCY5"/>
<evidence type="ECO:0000313" key="7">
    <source>
        <dbReference type="EMBL" id="QDX25299.1"/>
    </source>
</evidence>
<dbReference type="CDD" id="cd02440">
    <property type="entry name" value="AdoMet_MTases"/>
    <property type="match status" value="1"/>
</dbReference>
<dbReference type="PANTHER" id="PTHR43667">
    <property type="entry name" value="CYCLOPROPANE-FATTY-ACYL-PHOSPHOLIPID SYNTHASE"/>
    <property type="match status" value="1"/>
</dbReference>
<dbReference type="GO" id="GO:0008168">
    <property type="term" value="F:methyltransferase activity"/>
    <property type="evidence" value="ECO:0007669"/>
    <property type="project" value="UniProtKB-KW"/>
</dbReference>
<organism evidence="7 8">
    <name type="scientific">Sphingomonas suaedae</name>
    <dbReference type="NCBI Taxonomy" id="2599297"/>
    <lineage>
        <taxon>Bacteria</taxon>
        <taxon>Pseudomonadati</taxon>
        <taxon>Pseudomonadota</taxon>
        <taxon>Alphaproteobacteria</taxon>
        <taxon>Sphingomonadales</taxon>
        <taxon>Sphingomonadaceae</taxon>
        <taxon>Sphingomonas</taxon>
    </lineage>
</organism>
<keyword evidence="4" id="KW-0949">S-adenosyl-L-methionine</keyword>
<dbReference type="InterPro" id="IPR029063">
    <property type="entry name" value="SAM-dependent_MTases_sf"/>
</dbReference>
<evidence type="ECO:0000256" key="2">
    <source>
        <dbReference type="ARBA" id="ARBA00022603"/>
    </source>
</evidence>
<name>A0A518RCY5_9SPHN</name>
<dbReference type="KEGG" id="ssua:FPZ54_04150"/>
<dbReference type="Pfam" id="PF02353">
    <property type="entry name" value="CMAS"/>
    <property type="match status" value="1"/>
</dbReference>
<reference evidence="7 8" key="1">
    <citation type="submission" date="2019-07" db="EMBL/GenBank/DDBJ databases">
        <title>Sphingomonas alkalisoli sp. nov., isolated from rhizosphere soil of Suaedae salsa.</title>
        <authorList>
            <person name="Zhang H."/>
            <person name="Xu L."/>
            <person name="Zhang J.-X."/>
            <person name="Sun J.-Q."/>
        </authorList>
    </citation>
    <scope>NUCLEOTIDE SEQUENCE [LARGE SCALE GENOMIC DNA]</scope>
    <source>
        <strain evidence="7 8">XS-10</strain>
    </source>
</reference>